<evidence type="ECO:0000313" key="8">
    <source>
        <dbReference type="EMBL" id="MBC8536211.1"/>
    </source>
</evidence>
<dbReference type="Pfam" id="PF02417">
    <property type="entry name" value="Chromate_transp"/>
    <property type="match status" value="1"/>
</dbReference>
<feature type="transmembrane region" description="Helical" evidence="7">
    <location>
        <begin position="168"/>
        <end position="189"/>
    </location>
</feature>
<dbReference type="GO" id="GO:0005886">
    <property type="term" value="C:plasma membrane"/>
    <property type="evidence" value="ECO:0007669"/>
    <property type="project" value="UniProtKB-SubCell"/>
</dbReference>
<evidence type="ECO:0000256" key="4">
    <source>
        <dbReference type="ARBA" id="ARBA00022692"/>
    </source>
</evidence>
<dbReference type="PANTHER" id="PTHR43663:SF1">
    <property type="entry name" value="CHROMATE TRANSPORTER"/>
    <property type="match status" value="1"/>
</dbReference>
<accession>A0A926HV44</accession>
<feature type="transmembrane region" description="Helical" evidence="7">
    <location>
        <begin position="72"/>
        <end position="94"/>
    </location>
</feature>
<gene>
    <name evidence="8" type="ORF">H8695_05830</name>
</gene>
<organism evidence="8 9">
    <name type="scientific">Feifania hominis</name>
    <dbReference type="NCBI Taxonomy" id="2763660"/>
    <lineage>
        <taxon>Bacteria</taxon>
        <taxon>Bacillati</taxon>
        <taxon>Bacillota</taxon>
        <taxon>Clostridia</taxon>
        <taxon>Eubacteriales</taxon>
        <taxon>Feifaniaceae</taxon>
        <taxon>Feifania</taxon>
    </lineage>
</organism>
<dbReference type="RefSeq" id="WP_249299963.1">
    <property type="nucleotide sequence ID" value="NZ_JACRSP010000002.1"/>
</dbReference>
<keyword evidence="6 7" id="KW-0472">Membrane</keyword>
<evidence type="ECO:0000256" key="3">
    <source>
        <dbReference type="ARBA" id="ARBA00022475"/>
    </source>
</evidence>
<keyword evidence="3" id="KW-1003">Cell membrane</keyword>
<dbReference type="Proteomes" id="UP000620366">
    <property type="component" value="Unassembled WGS sequence"/>
</dbReference>
<comment type="caution">
    <text evidence="8">The sequence shown here is derived from an EMBL/GenBank/DDBJ whole genome shotgun (WGS) entry which is preliminary data.</text>
</comment>
<reference evidence="8" key="1">
    <citation type="submission" date="2020-08" db="EMBL/GenBank/DDBJ databases">
        <title>Genome public.</title>
        <authorList>
            <person name="Liu C."/>
            <person name="Sun Q."/>
        </authorList>
    </citation>
    <scope>NUCLEOTIDE SEQUENCE</scope>
    <source>
        <strain evidence="8">BX7</strain>
    </source>
</reference>
<dbReference type="InterPro" id="IPR003370">
    <property type="entry name" value="Chromate_transpt"/>
</dbReference>
<dbReference type="PANTHER" id="PTHR43663">
    <property type="entry name" value="CHROMATE TRANSPORT PROTEIN-RELATED"/>
    <property type="match status" value="1"/>
</dbReference>
<evidence type="ECO:0000313" key="9">
    <source>
        <dbReference type="Proteomes" id="UP000620366"/>
    </source>
</evidence>
<protein>
    <submittedName>
        <fullName evidence="8">Chromate transporter</fullName>
    </submittedName>
</protein>
<keyword evidence="4 7" id="KW-0812">Transmembrane</keyword>
<feature type="transmembrane region" description="Helical" evidence="7">
    <location>
        <begin position="143"/>
        <end position="161"/>
    </location>
</feature>
<dbReference type="InterPro" id="IPR052518">
    <property type="entry name" value="CHR_Transporter"/>
</dbReference>
<proteinExistence type="inferred from homology"/>
<dbReference type="GO" id="GO:0015109">
    <property type="term" value="F:chromate transmembrane transporter activity"/>
    <property type="evidence" value="ECO:0007669"/>
    <property type="project" value="InterPro"/>
</dbReference>
<name>A0A926HV44_9FIRM</name>
<keyword evidence="5 7" id="KW-1133">Transmembrane helix</keyword>
<evidence type="ECO:0000256" key="2">
    <source>
        <dbReference type="ARBA" id="ARBA00005262"/>
    </source>
</evidence>
<feature type="transmembrane region" description="Helical" evidence="7">
    <location>
        <begin position="115"/>
        <end position="137"/>
    </location>
</feature>
<dbReference type="AlphaFoldDB" id="A0A926HV44"/>
<evidence type="ECO:0000256" key="7">
    <source>
        <dbReference type="SAM" id="Phobius"/>
    </source>
</evidence>
<comment type="similarity">
    <text evidence="2">Belongs to the chromate ion transporter (CHR) (TC 2.A.51) family.</text>
</comment>
<evidence type="ECO:0000256" key="6">
    <source>
        <dbReference type="ARBA" id="ARBA00023136"/>
    </source>
</evidence>
<evidence type="ECO:0000256" key="5">
    <source>
        <dbReference type="ARBA" id="ARBA00022989"/>
    </source>
</evidence>
<comment type="subcellular location">
    <subcellularLocation>
        <location evidence="1">Cell membrane</location>
        <topology evidence="1">Multi-pass membrane protein</topology>
    </subcellularLocation>
</comment>
<evidence type="ECO:0000256" key="1">
    <source>
        <dbReference type="ARBA" id="ARBA00004651"/>
    </source>
</evidence>
<keyword evidence="9" id="KW-1185">Reference proteome</keyword>
<dbReference type="EMBL" id="JACRSP010000002">
    <property type="protein sequence ID" value="MBC8536211.1"/>
    <property type="molecule type" value="Genomic_DNA"/>
</dbReference>
<sequence>MIFLRLFATFFKIGAFTIGGGYAMIPLIQAEVLKNGWMDMQSLVNFIAVSESTPGPFAVNISTYVGAQTGGLFGAVCATLGVVLPSFLIILLVARCYERFQASRIVKGCMAGLRPTVVGLIGATVLSVAKTVFFTNGVSLPSLLSYGAICGAAIFALMMLLQRRRVHPIAIIALSAGLGIASGYAGLAFGL</sequence>